<reference evidence="1" key="1">
    <citation type="submission" date="2016-07" db="EMBL/GenBank/DDBJ databases">
        <authorList>
            <person name="Bretaudeau A."/>
        </authorList>
    </citation>
    <scope>NUCLEOTIDE SEQUENCE</scope>
    <source>
        <strain evidence="1">Rice</strain>
        <tissue evidence="1">Whole body</tissue>
    </source>
</reference>
<sequence length="75" mass="8201">MVSDDAAYDGARLPISNLFTRALKTPSLQFGPGAQAATAQWSVMMSRAGLGVARRHNLSAYFLSTTPRYTPKWII</sequence>
<accession>A0A2H1W3I4</accession>
<proteinExistence type="predicted"/>
<dbReference type="AlphaFoldDB" id="A0A2H1W3I4"/>
<evidence type="ECO:0000313" key="1">
    <source>
        <dbReference type="EMBL" id="SOQ47598.1"/>
    </source>
</evidence>
<dbReference type="EMBL" id="ODYU01006067">
    <property type="protein sequence ID" value="SOQ47598.1"/>
    <property type="molecule type" value="Genomic_DNA"/>
</dbReference>
<gene>
    <name evidence="1" type="ORF">SFRICE_037791</name>
</gene>
<protein>
    <submittedName>
        <fullName evidence="1">SFRICE_037791</fullName>
    </submittedName>
</protein>
<name>A0A2H1W3I4_SPOFR</name>
<organism evidence="1">
    <name type="scientific">Spodoptera frugiperda</name>
    <name type="common">Fall armyworm</name>
    <dbReference type="NCBI Taxonomy" id="7108"/>
    <lineage>
        <taxon>Eukaryota</taxon>
        <taxon>Metazoa</taxon>
        <taxon>Ecdysozoa</taxon>
        <taxon>Arthropoda</taxon>
        <taxon>Hexapoda</taxon>
        <taxon>Insecta</taxon>
        <taxon>Pterygota</taxon>
        <taxon>Neoptera</taxon>
        <taxon>Endopterygota</taxon>
        <taxon>Lepidoptera</taxon>
        <taxon>Glossata</taxon>
        <taxon>Ditrysia</taxon>
        <taxon>Noctuoidea</taxon>
        <taxon>Noctuidae</taxon>
        <taxon>Amphipyrinae</taxon>
        <taxon>Spodoptera</taxon>
    </lineage>
</organism>